<evidence type="ECO:0000259" key="7">
    <source>
        <dbReference type="PROSITE" id="PS50850"/>
    </source>
</evidence>
<keyword evidence="4 6" id="KW-1133">Transmembrane helix</keyword>
<dbReference type="Pfam" id="PF07690">
    <property type="entry name" value="MFS_1"/>
    <property type="match status" value="1"/>
</dbReference>
<accession>A0A8B4Q9U2</accession>
<evidence type="ECO:0000256" key="1">
    <source>
        <dbReference type="ARBA" id="ARBA00004651"/>
    </source>
</evidence>
<protein>
    <submittedName>
        <fullName evidence="8">Drug efflux system protein MdtG</fullName>
    </submittedName>
    <submittedName>
        <fullName evidence="9">MFS family arabinose efflux permease</fullName>
    </submittedName>
</protein>
<name>A0A8B4Q9U2_9BACL</name>
<evidence type="ECO:0000313" key="11">
    <source>
        <dbReference type="Proteomes" id="UP000294641"/>
    </source>
</evidence>
<keyword evidence="2" id="KW-0813">Transport</keyword>
<feature type="transmembrane region" description="Helical" evidence="6">
    <location>
        <begin position="385"/>
        <end position="408"/>
    </location>
</feature>
<keyword evidence="11" id="KW-1185">Reference proteome</keyword>
<dbReference type="PROSITE" id="PS50850">
    <property type="entry name" value="MFS"/>
    <property type="match status" value="1"/>
</dbReference>
<dbReference type="InterPro" id="IPR050327">
    <property type="entry name" value="Proton-linked_MCT"/>
</dbReference>
<evidence type="ECO:0000313" key="9">
    <source>
        <dbReference type="EMBL" id="TDR36017.1"/>
    </source>
</evidence>
<dbReference type="OrthoDB" id="182417at2"/>
<feature type="transmembrane region" description="Helical" evidence="6">
    <location>
        <begin position="140"/>
        <end position="158"/>
    </location>
</feature>
<feature type="transmembrane region" description="Helical" evidence="6">
    <location>
        <begin position="51"/>
        <end position="68"/>
    </location>
</feature>
<evidence type="ECO:0000313" key="10">
    <source>
        <dbReference type="Proteomes" id="UP000254330"/>
    </source>
</evidence>
<keyword evidence="3 6" id="KW-0812">Transmembrane</keyword>
<gene>
    <name evidence="9" type="ORF">DFR61_12716</name>
    <name evidence="8" type="ORF">NCTC10597_01140</name>
</gene>
<sequence length="428" mass="45502">MKNNKKKFHYAWIILISVALTVGLTKAGISTAGGLFLTPITDDLGIGMGSLTLYFSIASIVTMVFLPLAGKIIAKYDVRAVLIIAMLLQGGSFAAFGLMNSVWGWYIFCIPMSIGSVFLTQIAGPILLNNWFKKHNGLALGIMVATGGVIGAILQPTAGNLIADQGWRNTYFILAGLVTVIVVPLVFFTIRFAPKDKGLQPLGADEVDENSDTPAAPTALSGVSFKNAKKSSAFVGLFLFFFLITSIASFSQHLAPFALNHGFDIKFAGTALGIMQLGIVIGALSFGVLADKIGARNTAIFAMALGIIPMVILLLVPENPTLFIVAVTIFGFVVSSLGTLGPLLTSALFGMKDYAQIYSLAAIGLAVAGIVALPGYGFMYQITGSYYSVIIVVLVLLIANIFLILWAFMGKKKLVESGAWEDETTTKQ</sequence>
<proteinExistence type="predicted"/>
<dbReference type="EMBL" id="SNZG01000027">
    <property type="protein sequence ID" value="TDR36017.1"/>
    <property type="molecule type" value="Genomic_DNA"/>
</dbReference>
<dbReference type="SUPFAM" id="SSF103473">
    <property type="entry name" value="MFS general substrate transporter"/>
    <property type="match status" value="1"/>
</dbReference>
<evidence type="ECO:0000256" key="4">
    <source>
        <dbReference type="ARBA" id="ARBA00022989"/>
    </source>
</evidence>
<organism evidence="8 10">
    <name type="scientific">Kurthia zopfii</name>
    <dbReference type="NCBI Taxonomy" id="1650"/>
    <lineage>
        <taxon>Bacteria</taxon>
        <taxon>Bacillati</taxon>
        <taxon>Bacillota</taxon>
        <taxon>Bacilli</taxon>
        <taxon>Bacillales</taxon>
        <taxon>Caryophanaceae</taxon>
        <taxon>Kurthia</taxon>
    </lineage>
</organism>
<feature type="transmembrane region" description="Helical" evidence="6">
    <location>
        <begin position="80"/>
        <end position="99"/>
    </location>
</feature>
<feature type="transmembrane region" description="Helical" evidence="6">
    <location>
        <begin position="105"/>
        <end position="128"/>
    </location>
</feature>
<dbReference type="InterPro" id="IPR020846">
    <property type="entry name" value="MFS_dom"/>
</dbReference>
<dbReference type="AlphaFoldDB" id="A0A8B4Q9U2"/>
<dbReference type="PANTHER" id="PTHR11360:SF290">
    <property type="entry name" value="MONOCARBOXYLATE MFS PERMEASE"/>
    <property type="match status" value="1"/>
</dbReference>
<feature type="transmembrane region" description="Helical" evidence="6">
    <location>
        <begin position="297"/>
        <end position="316"/>
    </location>
</feature>
<keyword evidence="5 6" id="KW-0472">Membrane</keyword>
<reference evidence="9 11" key="2">
    <citation type="submission" date="2019-03" db="EMBL/GenBank/DDBJ databases">
        <title>Genomic Encyclopedia of Type Strains, Phase IV (KMG-IV): sequencing the most valuable type-strain genomes for metagenomic binning, comparative biology and taxonomic classification.</title>
        <authorList>
            <person name="Goeker M."/>
        </authorList>
    </citation>
    <scope>NUCLEOTIDE SEQUENCE [LARGE SCALE GENOMIC DNA]</scope>
    <source>
        <strain evidence="9 11">DSM 20580</strain>
    </source>
</reference>
<evidence type="ECO:0000256" key="6">
    <source>
        <dbReference type="SAM" id="Phobius"/>
    </source>
</evidence>
<dbReference type="InterPro" id="IPR011701">
    <property type="entry name" value="MFS"/>
</dbReference>
<dbReference type="GO" id="GO:0022857">
    <property type="term" value="F:transmembrane transporter activity"/>
    <property type="evidence" value="ECO:0007669"/>
    <property type="project" value="InterPro"/>
</dbReference>
<comment type="subcellular location">
    <subcellularLocation>
        <location evidence="1">Cell membrane</location>
        <topology evidence="1">Multi-pass membrane protein</topology>
    </subcellularLocation>
</comment>
<dbReference type="RefSeq" id="WP_109350210.1">
    <property type="nucleotide sequence ID" value="NZ_BJUE01000021.1"/>
</dbReference>
<dbReference type="PANTHER" id="PTHR11360">
    <property type="entry name" value="MONOCARBOXYLATE TRANSPORTER"/>
    <property type="match status" value="1"/>
</dbReference>
<feature type="transmembrane region" description="Helical" evidence="6">
    <location>
        <begin position="357"/>
        <end position="379"/>
    </location>
</feature>
<feature type="domain" description="Major facilitator superfamily (MFS) profile" evidence="7">
    <location>
        <begin position="14"/>
        <end position="411"/>
    </location>
</feature>
<evidence type="ECO:0000256" key="5">
    <source>
        <dbReference type="ARBA" id="ARBA00023136"/>
    </source>
</evidence>
<feature type="transmembrane region" description="Helical" evidence="6">
    <location>
        <begin position="234"/>
        <end position="255"/>
    </location>
</feature>
<dbReference type="Gene3D" id="1.20.1250.20">
    <property type="entry name" value="MFS general substrate transporter like domains"/>
    <property type="match status" value="2"/>
</dbReference>
<feature type="transmembrane region" description="Helical" evidence="6">
    <location>
        <begin position="170"/>
        <end position="190"/>
    </location>
</feature>
<comment type="caution">
    <text evidence="8">The sequence shown here is derived from an EMBL/GenBank/DDBJ whole genome shotgun (WGS) entry which is preliminary data.</text>
</comment>
<dbReference type="InterPro" id="IPR036259">
    <property type="entry name" value="MFS_trans_sf"/>
</dbReference>
<feature type="transmembrane region" description="Helical" evidence="6">
    <location>
        <begin position="267"/>
        <end position="290"/>
    </location>
</feature>
<dbReference type="Proteomes" id="UP000254330">
    <property type="component" value="Unassembled WGS sequence"/>
</dbReference>
<dbReference type="Proteomes" id="UP000294641">
    <property type="component" value="Unassembled WGS sequence"/>
</dbReference>
<dbReference type="EMBL" id="UGNP01000001">
    <property type="protein sequence ID" value="STX09465.1"/>
    <property type="molecule type" value="Genomic_DNA"/>
</dbReference>
<reference evidence="8 10" key="1">
    <citation type="submission" date="2018-06" db="EMBL/GenBank/DDBJ databases">
        <authorList>
            <consortium name="Pathogen Informatics"/>
            <person name="Doyle S."/>
        </authorList>
    </citation>
    <scope>NUCLEOTIDE SEQUENCE [LARGE SCALE GENOMIC DNA]</scope>
    <source>
        <strain evidence="8 10">NCTC10597</strain>
    </source>
</reference>
<dbReference type="GO" id="GO:0005886">
    <property type="term" value="C:plasma membrane"/>
    <property type="evidence" value="ECO:0007669"/>
    <property type="project" value="UniProtKB-SubCell"/>
</dbReference>
<evidence type="ECO:0000313" key="8">
    <source>
        <dbReference type="EMBL" id="STX09465.1"/>
    </source>
</evidence>
<feature type="transmembrane region" description="Helical" evidence="6">
    <location>
        <begin position="322"/>
        <end position="345"/>
    </location>
</feature>
<evidence type="ECO:0000256" key="3">
    <source>
        <dbReference type="ARBA" id="ARBA00022692"/>
    </source>
</evidence>
<evidence type="ECO:0000256" key="2">
    <source>
        <dbReference type="ARBA" id="ARBA00022448"/>
    </source>
</evidence>